<gene>
    <name evidence="1" type="ORF">JETT_0458</name>
</gene>
<dbReference type="AlphaFoldDB" id="A0A533QF95"/>
<dbReference type="InterPro" id="IPR025543">
    <property type="entry name" value="Dodecin-like"/>
</dbReference>
<sequence>MGDHIYKIIELAGSSTTTVEDAVQNAITRASKTIRNMRWLEVVETRGRIENGKVARWEVIIKVGFVLEDTL</sequence>
<evidence type="ECO:0000313" key="1">
    <source>
        <dbReference type="EMBL" id="TLD43289.1"/>
    </source>
</evidence>
<comment type="caution">
    <text evidence="1">The sequence shown here is derived from an EMBL/GenBank/DDBJ whole genome shotgun (WGS) entry which is preliminary data.</text>
</comment>
<dbReference type="PANTHER" id="PTHR39324:SF1">
    <property type="entry name" value="CALCIUM DODECIN"/>
    <property type="match status" value="1"/>
</dbReference>
<protein>
    <recommendedName>
        <fullName evidence="3">Dodecin domain-containing protein</fullName>
    </recommendedName>
</protein>
<dbReference type="Pfam" id="PF07311">
    <property type="entry name" value="Dodecin"/>
    <property type="match status" value="1"/>
</dbReference>
<name>A0A533QF95_9BACT</name>
<proteinExistence type="predicted"/>
<reference evidence="1 2" key="1">
    <citation type="submission" date="2019-04" db="EMBL/GenBank/DDBJ databases">
        <title>Genome of a novel bacterium Candidatus Jettenia ecosi reconstructed from metagenome of an anammox bioreactor.</title>
        <authorList>
            <person name="Mardanov A.V."/>
            <person name="Beletsky A.V."/>
            <person name="Ravin N.V."/>
            <person name="Botchkova E.A."/>
            <person name="Litti Y.V."/>
            <person name="Nozhevnikova A.N."/>
        </authorList>
    </citation>
    <scope>NUCLEOTIDE SEQUENCE [LARGE SCALE GENOMIC DNA]</scope>
    <source>
        <strain evidence="1">J2</strain>
    </source>
</reference>
<accession>A0A533QF95</accession>
<evidence type="ECO:0000313" key="2">
    <source>
        <dbReference type="Proteomes" id="UP000319783"/>
    </source>
</evidence>
<evidence type="ECO:0008006" key="3">
    <source>
        <dbReference type="Google" id="ProtNLM"/>
    </source>
</evidence>
<dbReference type="EMBL" id="SULG01000005">
    <property type="protein sequence ID" value="TLD43289.1"/>
    <property type="molecule type" value="Genomic_DNA"/>
</dbReference>
<dbReference type="InterPro" id="IPR050049">
    <property type="entry name" value="Dodecin_bact"/>
</dbReference>
<dbReference type="PANTHER" id="PTHR39324">
    <property type="entry name" value="CALCIUM DODECIN"/>
    <property type="match status" value="1"/>
</dbReference>
<dbReference type="NCBIfam" id="NF043052">
    <property type="entry name" value="DodecBact"/>
    <property type="match status" value="1"/>
</dbReference>
<organism evidence="1 2">
    <name type="scientific">Candidatus Jettenia ecosi</name>
    <dbReference type="NCBI Taxonomy" id="2494326"/>
    <lineage>
        <taxon>Bacteria</taxon>
        <taxon>Pseudomonadati</taxon>
        <taxon>Planctomycetota</taxon>
        <taxon>Candidatus Brocadiia</taxon>
        <taxon>Candidatus Brocadiales</taxon>
        <taxon>Candidatus Brocadiaceae</taxon>
        <taxon>Candidatus Jettenia</taxon>
    </lineage>
</organism>
<dbReference type="SUPFAM" id="SSF89807">
    <property type="entry name" value="Dodecin-like"/>
    <property type="match status" value="1"/>
</dbReference>
<dbReference type="Gene3D" id="3.30.1660.10">
    <property type="entry name" value="Flavin-binding protein dodecin"/>
    <property type="match status" value="1"/>
</dbReference>
<dbReference type="InterPro" id="IPR036694">
    <property type="entry name" value="Dodecin-like_sf"/>
</dbReference>
<dbReference type="Proteomes" id="UP000319783">
    <property type="component" value="Unassembled WGS sequence"/>
</dbReference>
<dbReference type="InterPro" id="IPR009923">
    <property type="entry name" value="Dodecin"/>
</dbReference>